<protein>
    <submittedName>
        <fullName evidence="3">Uncharacterized protein</fullName>
    </submittedName>
</protein>
<dbReference type="EMBL" id="PDCK01000043">
    <property type="protein sequence ID" value="PRQ33757.1"/>
    <property type="molecule type" value="Genomic_DNA"/>
</dbReference>
<feature type="transmembrane region" description="Helical" evidence="2">
    <location>
        <begin position="38"/>
        <end position="59"/>
    </location>
</feature>
<evidence type="ECO:0000313" key="3">
    <source>
        <dbReference type="EMBL" id="PRQ33757.1"/>
    </source>
</evidence>
<organism evidence="3 4">
    <name type="scientific">Rosa chinensis</name>
    <name type="common">China rose</name>
    <dbReference type="NCBI Taxonomy" id="74649"/>
    <lineage>
        <taxon>Eukaryota</taxon>
        <taxon>Viridiplantae</taxon>
        <taxon>Streptophyta</taxon>
        <taxon>Embryophyta</taxon>
        <taxon>Tracheophyta</taxon>
        <taxon>Spermatophyta</taxon>
        <taxon>Magnoliopsida</taxon>
        <taxon>eudicotyledons</taxon>
        <taxon>Gunneridae</taxon>
        <taxon>Pentapetalae</taxon>
        <taxon>rosids</taxon>
        <taxon>fabids</taxon>
        <taxon>Rosales</taxon>
        <taxon>Rosaceae</taxon>
        <taxon>Rosoideae</taxon>
        <taxon>Rosoideae incertae sedis</taxon>
        <taxon>Rosa</taxon>
    </lineage>
</organism>
<evidence type="ECO:0000313" key="4">
    <source>
        <dbReference type="Proteomes" id="UP000238479"/>
    </source>
</evidence>
<keyword evidence="2" id="KW-0472">Membrane</keyword>
<evidence type="ECO:0000256" key="1">
    <source>
        <dbReference type="SAM" id="MobiDB-lite"/>
    </source>
</evidence>
<dbReference type="Proteomes" id="UP000238479">
    <property type="component" value="Chromosome 5"/>
</dbReference>
<keyword evidence="4" id="KW-1185">Reference proteome</keyword>
<dbReference type="AlphaFoldDB" id="A0A2P6QHV3"/>
<accession>A0A2P6QHV3</accession>
<proteinExistence type="predicted"/>
<evidence type="ECO:0000256" key="2">
    <source>
        <dbReference type="SAM" id="Phobius"/>
    </source>
</evidence>
<keyword evidence="2" id="KW-0812">Transmembrane</keyword>
<feature type="region of interest" description="Disordered" evidence="1">
    <location>
        <begin position="1"/>
        <end position="26"/>
    </location>
</feature>
<gene>
    <name evidence="3" type="ORF">RchiOBHm_Chr5g0061181</name>
</gene>
<name>A0A2P6QHV3_ROSCH</name>
<keyword evidence="2" id="KW-1133">Transmembrane helix</keyword>
<comment type="caution">
    <text evidence="3">The sequence shown here is derived from an EMBL/GenBank/DDBJ whole genome shotgun (WGS) entry which is preliminary data.</text>
</comment>
<dbReference type="Gramene" id="PRQ33757">
    <property type="protein sequence ID" value="PRQ33757"/>
    <property type="gene ID" value="RchiOBHm_Chr5g0061181"/>
</dbReference>
<sequence length="66" mass="7377">MEEEPLDTGLQISKSSDDMEEDLQSNLPSEGSIVNGKYYVLSLLLCLELLIILFFFDLLEGPSNPL</sequence>
<reference evidence="3 4" key="1">
    <citation type="journal article" date="2018" name="Nat. Genet.">
        <title>The Rosa genome provides new insights in the design of modern roses.</title>
        <authorList>
            <person name="Bendahmane M."/>
        </authorList>
    </citation>
    <scope>NUCLEOTIDE SEQUENCE [LARGE SCALE GENOMIC DNA]</scope>
    <source>
        <strain evidence="4">cv. Old Blush</strain>
    </source>
</reference>